<reference evidence="2" key="1">
    <citation type="journal article" name="BMC Genomics">
        <title>Long-read sequencing and de novo genome assembly of marine medaka (Oryzias melastigma).</title>
        <authorList>
            <person name="Liang P."/>
            <person name="Saqib H.S.A."/>
            <person name="Ni X."/>
            <person name="Shen Y."/>
        </authorList>
    </citation>
    <scope>NUCLEOTIDE SEQUENCE</scope>
    <source>
        <strain evidence="2">Bigg-433</strain>
    </source>
</reference>
<organism evidence="2 3">
    <name type="scientific">Oryzias melastigma</name>
    <name type="common">Marine medaka</name>
    <dbReference type="NCBI Taxonomy" id="30732"/>
    <lineage>
        <taxon>Eukaryota</taxon>
        <taxon>Metazoa</taxon>
        <taxon>Chordata</taxon>
        <taxon>Craniata</taxon>
        <taxon>Vertebrata</taxon>
        <taxon>Euteleostomi</taxon>
        <taxon>Actinopterygii</taxon>
        <taxon>Neopterygii</taxon>
        <taxon>Teleostei</taxon>
        <taxon>Neoteleostei</taxon>
        <taxon>Acanthomorphata</taxon>
        <taxon>Ovalentaria</taxon>
        <taxon>Atherinomorphae</taxon>
        <taxon>Beloniformes</taxon>
        <taxon>Adrianichthyidae</taxon>
        <taxon>Oryziinae</taxon>
        <taxon>Oryzias</taxon>
    </lineage>
</organism>
<gene>
    <name evidence="2" type="ORF">FQA47_013184</name>
</gene>
<name>A0A834FHI0_ORYME</name>
<evidence type="ECO:0000313" key="3">
    <source>
        <dbReference type="Proteomes" id="UP000646548"/>
    </source>
</evidence>
<accession>A0A834FHI0</accession>
<protein>
    <submittedName>
        <fullName evidence="2">Uncharacterized protein</fullName>
    </submittedName>
</protein>
<feature type="region of interest" description="Disordered" evidence="1">
    <location>
        <begin position="58"/>
        <end position="82"/>
    </location>
</feature>
<proteinExistence type="predicted"/>
<dbReference type="EMBL" id="WKFB01000140">
    <property type="protein sequence ID" value="KAF6734210.1"/>
    <property type="molecule type" value="Genomic_DNA"/>
</dbReference>
<dbReference type="Proteomes" id="UP000646548">
    <property type="component" value="Unassembled WGS sequence"/>
</dbReference>
<comment type="caution">
    <text evidence="2">The sequence shown here is derived from an EMBL/GenBank/DDBJ whole genome shotgun (WGS) entry which is preliminary data.</text>
</comment>
<feature type="compositionally biased region" description="Polar residues" evidence="1">
    <location>
        <begin position="58"/>
        <end position="67"/>
    </location>
</feature>
<evidence type="ECO:0000313" key="2">
    <source>
        <dbReference type="EMBL" id="KAF6734210.1"/>
    </source>
</evidence>
<evidence type="ECO:0000256" key="1">
    <source>
        <dbReference type="SAM" id="MobiDB-lite"/>
    </source>
</evidence>
<dbReference type="AlphaFoldDB" id="A0A834FHI0"/>
<sequence>MSSISLRLTCAENDHFIDHQNRRLCSTLNKRSPAKQVLSPATAFSYRCNEATVKQTSLLQAESDGQQSPETGSGGSEDSSDR</sequence>